<proteinExistence type="predicted"/>
<sequence>MIRPRRRLPFRRPLTVGFHDVLSKIFGWWEGATIGTRFTIAKRGRFVGQDENGNRYYESRDNVSYDGRKRRWVIYDGYAEASKVTPDWHGWLHYTFDQPPTEQPLPRRAWEKEHLPNLTGTPLAWRPPGSLAGDAKRPAATGDYQAWTPE</sequence>
<name>A0ABX7LML1_9CAUL</name>
<feature type="region of interest" description="Disordered" evidence="1">
    <location>
        <begin position="118"/>
        <end position="150"/>
    </location>
</feature>
<dbReference type="Proteomes" id="UP000662957">
    <property type="component" value="Chromosome"/>
</dbReference>
<dbReference type="PANTHER" id="PTHR12910:SF2">
    <property type="entry name" value="NADH DEHYDROGENASE [UBIQUINONE] 1 ALPHA SUBCOMPLEX SUBUNIT 12"/>
    <property type="match status" value="1"/>
</dbReference>
<protein>
    <submittedName>
        <fullName evidence="2">NADH:ubiquinone oxidoreductase subunit NDUFA12</fullName>
    </submittedName>
</protein>
<evidence type="ECO:0000256" key="1">
    <source>
        <dbReference type="SAM" id="MobiDB-lite"/>
    </source>
</evidence>
<reference evidence="2 3" key="1">
    <citation type="submission" date="2021-02" db="EMBL/GenBank/DDBJ databases">
        <title>Brevundimonas sp. CS1 genome sequence.</title>
        <authorList>
            <person name="Lee K."/>
            <person name="Choi Y.-J."/>
            <person name="Son H.-R."/>
        </authorList>
    </citation>
    <scope>NUCLEOTIDE SEQUENCE [LARGE SCALE GENOMIC DNA]</scope>
    <source>
        <strain evidence="2 3">CS1</strain>
    </source>
</reference>
<dbReference type="InterPro" id="IPR007763">
    <property type="entry name" value="NDUFA12"/>
</dbReference>
<gene>
    <name evidence="2" type="ORF">JX001_11950</name>
</gene>
<dbReference type="Pfam" id="PF05071">
    <property type="entry name" value="NDUFA12"/>
    <property type="match status" value="1"/>
</dbReference>
<dbReference type="PANTHER" id="PTHR12910">
    <property type="entry name" value="NADH-UBIQUINONE OXIDOREDUCTASE SUBUNIT B17.2"/>
    <property type="match status" value="1"/>
</dbReference>
<evidence type="ECO:0000313" key="2">
    <source>
        <dbReference type="EMBL" id="QSF53497.1"/>
    </source>
</evidence>
<accession>A0ABX7LML1</accession>
<dbReference type="EMBL" id="CP070968">
    <property type="protein sequence ID" value="QSF53497.1"/>
    <property type="molecule type" value="Genomic_DNA"/>
</dbReference>
<evidence type="ECO:0000313" key="3">
    <source>
        <dbReference type="Proteomes" id="UP000662957"/>
    </source>
</evidence>
<organism evidence="2 3">
    <name type="scientific">Brevundimonas fontaquae</name>
    <dbReference type="NCBI Taxonomy" id="2813778"/>
    <lineage>
        <taxon>Bacteria</taxon>
        <taxon>Pseudomonadati</taxon>
        <taxon>Pseudomonadota</taxon>
        <taxon>Alphaproteobacteria</taxon>
        <taxon>Caulobacterales</taxon>
        <taxon>Caulobacteraceae</taxon>
        <taxon>Brevundimonas</taxon>
    </lineage>
</organism>
<dbReference type="NCBIfam" id="NF006040">
    <property type="entry name" value="PRK08183.1"/>
    <property type="match status" value="1"/>
</dbReference>
<keyword evidence="3" id="KW-1185">Reference proteome</keyword>